<protein>
    <submittedName>
        <fullName evidence="1">Tail protein</fullName>
    </submittedName>
</protein>
<evidence type="ECO:0000313" key="2">
    <source>
        <dbReference type="Proteomes" id="UP000076587"/>
    </source>
</evidence>
<evidence type="ECO:0000313" key="1">
    <source>
        <dbReference type="EMBL" id="KZN43993.1"/>
    </source>
</evidence>
<dbReference type="Proteomes" id="UP000076587">
    <property type="component" value="Unassembled WGS sequence"/>
</dbReference>
<name>A0A162A4B4_9GAMM</name>
<dbReference type="RefSeq" id="WP_063378705.1">
    <property type="nucleotide sequence ID" value="NZ_AUXT01000199.1"/>
</dbReference>
<gene>
    <name evidence="1" type="ORF">N482_18040</name>
</gene>
<accession>A0A162A4B4</accession>
<dbReference type="EMBL" id="AUXT01000199">
    <property type="protein sequence ID" value="KZN43993.1"/>
    <property type="molecule type" value="Genomic_DNA"/>
</dbReference>
<proteinExistence type="predicted"/>
<dbReference type="AlphaFoldDB" id="A0A162A4B4"/>
<organism evidence="1 2">
    <name type="scientific">Pseudoalteromonas luteoviolacea NCIMB 1942</name>
    <dbReference type="NCBI Taxonomy" id="1365253"/>
    <lineage>
        <taxon>Bacteria</taxon>
        <taxon>Pseudomonadati</taxon>
        <taxon>Pseudomonadota</taxon>
        <taxon>Gammaproteobacteria</taxon>
        <taxon>Alteromonadales</taxon>
        <taxon>Pseudoalteromonadaceae</taxon>
        <taxon>Pseudoalteromonas</taxon>
    </lineage>
</organism>
<dbReference type="InterPro" id="IPR009678">
    <property type="entry name" value="Phage_tail_completion_R"/>
</dbReference>
<comment type="caution">
    <text evidence="1">The sequence shown here is derived from an EMBL/GenBank/DDBJ whole genome shotgun (WGS) entry which is preliminary data.</text>
</comment>
<dbReference type="Pfam" id="PF06891">
    <property type="entry name" value="P2_Phage_GpR"/>
    <property type="match status" value="1"/>
</dbReference>
<dbReference type="OrthoDB" id="8564199at2"/>
<reference evidence="1 2" key="1">
    <citation type="submission" date="2013-07" db="EMBL/GenBank/DDBJ databases">
        <title>Comparative Genomic and Metabolomic Analysis of Twelve Strains of Pseudoalteromonas luteoviolacea.</title>
        <authorList>
            <person name="Vynne N.G."/>
            <person name="Mansson M."/>
            <person name="Gram L."/>
        </authorList>
    </citation>
    <scope>NUCLEOTIDE SEQUENCE [LARGE SCALE GENOMIC DNA]</scope>
    <source>
        <strain evidence="1 2">NCIMB 1942</strain>
    </source>
</reference>
<sequence>MNKPNQVRELLSKSVASLKQNPDRLHVFIEDGNIAATAALGNLSYEYQFVCVIIVTDFNEHADNIVIPLLGWIAQHQPELIENPELRKHGFQFKAELLNHSTFDLEIKLKLTERVKVTEQSNGLNVEHLPEPIFNDDIDWTLYTNGVETPWPPTA</sequence>
<dbReference type="PATRIC" id="fig|1365253.3.peg.4362"/>